<evidence type="ECO:0000313" key="1">
    <source>
        <dbReference type="EMBL" id="AFM54771.1"/>
    </source>
</evidence>
<gene>
    <name evidence="1" type="ORF">P12024L_51</name>
</gene>
<dbReference type="Proteomes" id="UP000002819">
    <property type="component" value="Segment"/>
</dbReference>
<name>I6R188_9CAUD</name>
<dbReference type="EMBL" id="JQ823123">
    <property type="protein sequence ID" value="AFM54771.1"/>
    <property type="molecule type" value="Genomic_DNA"/>
</dbReference>
<sequence>MLWWRSERFNAPQRITDKISFELKSNKMANKTITIKGSEKMLQVLKVMKELKDLRRDNAILKFKNDKLTEKLNLCGVVKSDCLHDVNKRYWFKNESKCLDCGEYIY</sequence>
<dbReference type="RefSeq" id="YP_006560450.1">
    <property type="nucleotide sequence ID" value="NC_018272.1"/>
</dbReference>
<organism evidence="1 2">
    <name type="scientific">Nonlabens phage P12024L</name>
    <dbReference type="NCBI Taxonomy" id="1168479"/>
    <lineage>
        <taxon>Viruses</taxon>
        <taxon>Duplodnaviria</taxon>
        <taxon>Heunggongvirae</taxon>
        <taxon>Uroviricota</taxon>
        <taxon>Caudoviricetes</taxon>
        <taxon>Inhavirus</taxon>
        <taxon>Inhavirus P12024L</taxon>
    </lineage>
</organism>
<reference evidence="1 2" key="1">
    <citation type="journal article" date="2012" name="J. Virol.">
        <title>Complete Genome Sequences of Two Persicivirga Bacteriophages, P12024S and P12024L.</title>
        <authorList>
            <person name="Kang I."/>
            <person name="Jang H."/>
            <person name="Cho J.C."/>
        </authorList>
    </citation>
    <scope>NUCLEOTIDE SEQUENCE [LARGE SCALE GENOMIC DNA]</scope>
</reference>
<dbReference type="GeneID" id="13405390"/>
<protein>
    <submittedName>
        <fullName evidence="1">Uncharacterized protein</fullName>
    </submittedName>
</protein>
<keyword evidence="2" id="KW-1185">Reference proteome</keyword>
<accession>I6R188</accession>
<proteinExistence type="predicted"/>
<dbReference type="KEGG" id="vg:13405390"/>
<evidence type="ECO:0000313" key="2">
    <source>
        <dbReference type="Proteomes" id="UP000002819"/>
    </source>
</evidence>
<dbReference type="OrthoDB" id="33808at10239"/>